<keyword evidence="7" id="KW-0998">Cell outer membrane</keyword>
<evidence type="ECO:0000256" key="8">
    <source>
        <dbReference type="SAM" id="Coils"/>
    </source>
</evidence>
<dbReference type="InterPro" id="IPR003423">
    <property type="entry name" value="OMP_efflux"/>
</dbReference>
<keyword evidence="11" id="KW-1185">Reference proteome</keyword>
<evidence type="ECO:0000256" key="6">
    <source>
        <dbReference type="ARBA" id="ARBA00023136"/>
    </source>
</evidence>
<proteinExistence type="inferred from homology"/>
<comment type="subcellular location">
    <subcellularLocation>
        <location evidence="1">Cell outer membrane</location>
    </subcellularLocation>
</comment>
<comment type="similarity">
    <text evidence="2">Belongs to the outer membrane factor (OMF) (TC 1.B.17) family.</text>
</comment>
<comment type="caution">
    <text evidence="10">The sequence shown here is derived from an EMBL/GenBank/DDBJ whole genome shotgun (WGS) entry which is preliminary data.</text>
</comment>
<evidence type="ECO:0000256" key="2">
    <source>
        <dbReference type="ARBA" id="ARBA00007613"/>
    </source>
</evidence>
<dbReference type="Proteomes" id="UP000460715">
    <property type="component" value="Unassembled WGS sequence"/>
</dbReference>
<dbReference type="PANTHER" id="PTHR30026:SF20">
    <property type="entry name" value="OUTER MEMBRANE PROTEIN TOLC"/>
    <property type="match status" value="1"/>
</dbReference>
<accession>A0A845BEX1</accession>
<name>A0A845BEX1_9PROT</name>
<evidence type="ECO:0000256" key="7">
    <source>
        <dbReference type="ARBA" id="ARBA00023237"/>
    </source>
</evidence>
<evidence type="ECO:0000256" key="1">
    <source>
        <dbReference type="ARBA" id="ARBA00004442"/>
    </source>
</evidence>
<dbReference type="GO" id="GO:0009279">
    <property type="term" value="C:cell outer membrane"/>
    <property type="evidence" value="ECO:0007669"/>
    <property type="project" value="UniProtKB-SubCell"/>
</dbReference>
<feature type="coiled-coil region" evidence="8">
    <location>
        <begin position="195"/>
        <end position="246"/>
    </location>
</feature>
<dbReference type="InterPro" id="IPR051906">
    <property type="entry name" value="TolC-like"/>
</dbReference>
<keyword evidence="6" id="KW-0472">Membrane</keyword>
<dbReference type="GO" id="GO:0015562">
    <property type="term" value="F:efflux transmembrane transporter activity"/>
    <property type="evidence" value="ECO:0007669"/>
    <property type="project" value="InterPro"/>
</dbReference>
<feature type="chain" id="PRO_5032628785" description="TolC family protein" evidence="9">
    <location>
        <begin position="23"/>
        <end position="500"/>
    </location>
</feature>
<evidence type="ECO:0000256" key="9">
    <source>
        <dbReference type="SAM" id="SignalP"/>
    </source>
</evidence>
<dbReference type="GO" id="GO:1990281">
    <property type="term" value="C:efflux pump complex"/>
    <property type="evidence" value="ECO:0007669"/>
    <property type="project" value="TreeGrafter"/>
</dbReference>
<reference evidence="10 11" key="1">
    <citation type="submission" date="2019-03" db="EMBL/GenBank/DDBJ databases">
        <title>Roseomonas sp. a novel Roseomonas species isolated from Sea whip Gorgonian.</title>
        <authorList>
            <person name="Li F."/>
            <person name="Pan X."/>
            <person name="Huang S."/>
            <person name="Li Z."/>
            <person name="Meng B."/>
        </authorList>
    </citation>
    <scope>NUCLEOTIDE SEQUENCE [LARGE SCALE GENOMIC DNA]</scope>
    <source>
        <strain evidence="10 11">M0104</strain>
    </source>
</reference>
<dbReference type="AlphaFoldDB" id="A0A845BEX1"/>
<keyword evidence="8" id="KW-0175">Coiled coil</keyword>
<dbReference type="Pfam" id="PF02321">
    <property type="entry name" value="OEP"/>
    <property type="match status" value="2"/>
</dbReference>
<dbReference type="RefSeq" id="WP_160937923.1">
    <property type="nucleotide sequence ID" value="NZ_SNVJ01000013.1"/>
</dbReference>
<dbReference type="SUPFAM" id="SSF56954">
    <property type="entry name" value="Outer membrane efflux proteins (OEP)"/>
    <property type="match status" value="1"/>
</dbReference>
<dbReference type="Gene3D" id="1.20.1600.10">
    <property type="entry name" value="Outer membrane efflux proteins (OEP)"/>
    <property type="match status" value="1"/>
</dbReference>
<evidence type="ECO:0000313" key="10">
    <source>
        <dbReference type="EMBL" id="MXP64604.1"/>
    </source>
</evidence>
<keyword evidence="5" id="KW-0812">Transmembrane</keyword>
<dbReference type="OrthoDB" id="7318746at2"/>
<keyword evidence="3" id="KW-0813">Transport</keyword>
<keyword evidence="9" id="KW-0732">Signal</keyword>
<protein>
    <recommendedName>
        <fullName evidence="12">TolC family protein</fullName>
    </recommendedName>
</protein>
<sequence length="500" mass="54820">MTLRQILRAGAVLSCIAVPAHAQAPSGGWRTQLAAPPAGPAMAQAMTGRGEVPATRSPRDARPAVGLAELADRANAAHPQVLQAAAGKDAAGHSLRDAYLGFAPRANIIFDKGKERLNVIRSDNFLYQLGVNNFRNQGYTLEVVQPIFDPRLFAQLHGAYATLRRARDELTAARQRTLFDLMQGYLTTLAAYDGYQVARAEEETLARQMAEAQTRQRLGLVSEGDADEVEARLRAAEAQRMAAAATLNENFASLERRAGFRVGPLAPLAARIPMSPPSPARADDWVREAQAHNADLRAMESATTEARAQAETQAAALLPRLDLRLTQDRSDTGGTVYGGGSTINDRTLLFRLTVPLFNPDGAGYPLFAARARYRASTYRLEDQRLEVEEKVRTAFEEVVANTRRDRSLVKALEAQTRIVSGKRARYAAGTLPIKDVLDSERDLYQAQRNLLAARYNYLLNLMMLKRLAGDFTEADLLYIDSALDRHATPVRRLVGDGQDG</sequence>
<gene>
    <name evidence="10" type="ORF">E0493_14725</name>
</gene>
<dbReference type="GO" id="GO:0015288">
    <property type="term" value="F:porin activity"/>
    <property type="evidence" value="ECO:0007669"/>
    <property type="project" value="TreeGrafter"/>
</dbReference>
<feature type="signal peptide" evidence="9">
    <location>
        <begin position="1"/>
        <end position="22"/>
    </location>
</feature>
<dbReference type="PANTHER" id="PTHR30026">
    <property type="entry name" value="OUTER MEMBRANE PROTEIN TOLC"/>
    <property type="match status" value="1"/>
</dbReference>
<evidence type="ECO:0000313" key="11">
    <source>
        <dbReference type="Proteomes" id="UP000460715"/>
    </source>
</evidence>
<evidence type="ECO:0000256" key="3">
    <source>
        <dbReference type="ARBA" id="ARBA00022448"/>
    </source>
</evidence>
<dbReference type="EMBL" id="SNVJ01000013">
    <property type="protein sequence ID" value="MXP64604.1"/>
    <property type="molecule type" value="Genomic_DNA"/>
</dbReference>
<organism evidence="10 11">
    <name type="scientific">Teichococcus coralli</name>
    <dbReference type="NCBI Taxonomy" id="2545983"/>
    <lineage>
        <taxon>Bacteria</taxon>
        <taxon>Pseudomonadati</taxon>
        <taxon>Pseudomonadota</taxon>
        <taxon>Alphaproteobacteria</taxon>
        <taxon>Acetobacterales</taxon>
        <taxon>Roseomonadaceae</taxon>
        <taxon>Roseomonas</taxon>
    </lineage>
</organism>
<evidence type="ECO:0000256" key="4">
    <source>
        <dbReference type="ARBA" id="ARBA00022452"/>
    </source>
</evidence>
<evidence type="ECO:0008006" key="12">
    <source>
        <dbReference type="Google" id="ProtNLM"/>
    </source>
</evidence>
<evidence type="ECO:0000256" key="5">
    <source>
        <dbReference type="ARBA" id="ARBA00022692"/>
    </source>
</evidence>
<keyword evidence="4" id="KW-1134">Transmembrane beta strand</keyword>